<dbReference type="AlphaFoldDB" id="A0A087M153"/>
<name>A0A087M153_9HYPH</name>
<accession>A0A087M153</accession>
<keyword evidence="1" id="KW-0732">Signal</keyword>
<keyword evidence="3" id="KW-1185">Reference proteome</keyword>
<comment type="caution">
    <text evidence="2">The sequence shown here is derived from an EMBL/GenBank/DDBJ whole genome shotgun (WGS) entry which is preliminary data.</text>
</comment>
<proteinExistence type="predicted"/>
<reference evidence="2 3" key="1">
    <citation type="submission" date="2014-08" db="EMBL/GenBank/DDBJ databases">
        <authorList>
            <person name="Hassan Y.I."/>
            <person name="Lepp D."/>
            <person name="Zhou T."/>
        </authorList>
    </citation>
    <scope>NUCLEOTIDE SEQUENCE [LARGE SCALE GENOMIC DNA]</scope>
    <source>
        <strain evidence="2 3">IFO13584</strain>
    </source>
</reference>
<dbReference type="RefSeq" id="WP_035083843.1">
    <property type="nucleotide sequence ID" value="NZ_JQGC01000012.1"/>
</dbReference>
<evidence type="ECO:0000313" key="2">
    <source>
        <dbReference type="EMBL" id="KFL30606.1"/>
    </source>
</evidence>
<sequence>MSIIRLARGLLPALCAAMILMISVQANATAFAAIDPPPVVEGYDHQHHDGCGGEPLHAIGCCSVAFCAPDVAAAAAEPYAARHDHGLDLDLAATGATVPKGLFRPPRVG</sequence>
<protein>
    <recommendedName>
        <fullName evidence="4">Lipoprotein</fullName>
    </recommendedName>
</protein>
<feature type="signal peptide" evidence="1">
    <location>
        <begin position="1"/>
        <end position="28"/>
    </location>
</feature>
<dbReference type="Proteomes" id="UP000028981">
    <property type="component" value="Unassembled WGS sequence"/>
</dbReference>
<evidence type="ECO:0008006" key="4">
    <source>
        <dbReference type="Google" id="ProtNLM"/>
    </source>
</evidence>
<gene>
    <name evidence="2" type="ORF">JP75_14065</name>
</gene>
<feature type="chain" id="PRO_5001825776" description="Lipoprotein" evidence="1">
    <location>
        <begin position="29"/>
        <end position="109"/>
    </location>
</feature>
<evidence type="ECO:0000313" key="3">
    <source>
        <dbReference type="Proteomes" id="UP000028981"/>
    </source>
</evidence>
<evidence type="ECO:0000256" key="1">
    <source>
        <dbReference type="SAM" id="SignalP"/>
    </source>
</evidence>
<organism evidence="2 3">
    <name type="scientific">Devosia riboflavina</name>
    <dbReference type="NCBI Taxonomy" id="46914"/>
    <lineage>
        <taxon>Bacteria</taxon>
        <taxon>Pseudomonadati</taxon>
        <taxon>Pseudomonadota</taxon>
        <taxon>Alphaproteobacteria</taxon>
        <taxon>Hyphomicrobiales</taxon>
        <taxon>Devosiaceae</taxon>
        <taxon>Devosia</taxon>
    </lineage>
</organism>
<dbReference type="STRING" id="46914.JP75_14065"/>
<dbReference type="EMBL" id="JQGC01000012">
    <property type="protein sequence ID" value="KFL30606.1"/>
    <property type="molecule type" value="Genomic_DNA"/>
</dbReference>